<organism evidence="1 2">
    <name type="scientific">Nitrosopumilus zosterae</name>
    <dbReference type="NCBI Taxonomy" id="718286"/>
    <lineage>
        <taxon>Archaea</taxon>
        <taxon>Nitrososphaerota</taxon>
        <taxon>Nitrososphaeria</taxon>
        <taxon>Nitrosopumilales</taxon>
        <taxon>Nitrosopumilaceae</taxon>
        <taxon>Nitrosopumilus</taxon>
    </lineage>
</organism>
<dbReference type="Proteomes" id="UP000245829">
    <property type="component" value="Unassembled WGS sequence"/>
</dbReference>
<comment type="caution">
    <text evidence="1">The sequence shown here is derived from an EMBL/GenBank/DDBJ whole genome shotgun (WGS) entry which is preliminary data.</text>
</comment>
<dbReference type="AlphaFoldDB" id="A0A2S2KRE2"/>
<keyword evidence="2" id="KW-1185">Reference proteome</keyword>
<dbReference type="EMBL" id="BGKI01000004">
    <property type="protein sequence ID" value="GBH34018.1"/>
    <property type="molecule type" value="Genomic_DNA"/>
</dbReference>
<proteinExistence type="predicted"/>
<evidence type="ECO:0000313" key="2">
    <source>
        <dbReference type="Proteomes" id="UP000245829"/>
    </source>
</evidence>
<protein>
    <submittedName>
        <fullName evidence="1">Uncharacterized protein</fullName>
    </submittedName>
</protein>
<sequence length="104" mass="11766">MSLLKPVSISKRILENKTNILNIPLRFVNFKRTKVITVTEIARMVRNPVFIPKIKKREDAISPACAVGRLNRSIFSGDAKRGTLKTALTKNKINSVIDTVLTWF</sequence>
<gene>
    <name evidence="1" type="ORF">NZNM25_08090</name>
</gene>
<name>A0A2S2KRE2_9ARCH</name>
<reference evidence="1 2" key="1">
    <citation type="submission" date="2018-05" db="EMBL/GenBank/DDBJ databases">
        <title>genome sequencing of Nitrosopumilus sp. NM25.</title>
        <authorList>
            <person name="Mori K."/>
            <person name="Nakagawa T."/>
        </authorList>
    </citation>
    <scope>NUCLEOTIDE SEQUENCE [LARGE SCALE GENOMIC DNA]</scope>
    <source>
        <strain evidence="1 2">NM25</strain>
    </source>
</reference>
<accession>A0A2S2KRE2</accession>
<evidence type="ECO:0000313" key="1">
    <source>
        <dbReference type="EMBL" id="GBH34018.1"/>
    </source>
</evidence>